<proteinExistence type="predicted"/>
<dbReference type="SUPFAM" id="SSF56300">
    <property type="entry name" value="Metallo-dependent phosphatases"/>
    <property type="match status" value="1"/>
</dbReference>
<dbReference type="RefSeq" id="WP_209334627.1">
    <property type="nucleotide sequence ID" value="NZ_JAGIYY010000002.1"/>
</dbReference>
<dbReference type="GO" id="GO:0005737">
    <property type="term" value="C:cytoplasm"/>
    <property type="evidence" value="ECO:0007669"/>
    <property type="project" value="TreeGrafter"/>
</dbReference>
<protein>
    <submittedName>
        <fullName evidence="2">Serine/threonine protein phosphatase</fullName>
    </submittedName>
</protein>
<dbReference type="EMBL" id="JAGIYY010000002">
    <property type="protein sequence ID" value="MBP0438596.1"/>
    <property type="molecule type" value="Genomic_DNA"/>
</dbReference>
<dbReference type="Pfam" id="PF00149">
    <property type="entry name" value="Metallophos"/>
    <property type="match status" value="1"/>
</dbReference>
<keyword evidence="3" id="KW-1185">Reference proteome</keyword>
<dbReference type="GO" id="GO:0110154">
    <property type="term" value="P:RNA decapping"/>
    <property type="evidence" value="ECO:0007669"/>
    <property type="project" value="TreeGrafter"/>
</dbReference>
<reference evidence="2" key="1">
    <citation type="submission" date="2021-03" db="EMBL/GenBank/DDBJ databases">
        <title>Genome sequencing and assembly of Tianweitania sediminis.</title>
        <authorList>
            <person name="Chhetri G."/>
        </authorList>
    </citation>
    <scope>NUCLEOTIDE SEQUENCE</scope>
    <source>
        <strain evidence="2">Z8</strain>
    </source>
</reference>
<dbReference type="AlphaFoldDB" id="A0A8J7RHL9"/>
<sequence length="248" mass="27324">MSDGISLKAARAPSGLRLYAIGDIHGCSDLLRAMHAAIDAELDRDRPADWRVIHIGDYIDNGPDSRGVLDQLVERSSDSRMLFLRGNHEQGFVDFLHDPSGGEFFADHGGEWMAQSYGVSVDFSTSEGRHAAHTDLVNAMRSSHLDFLQQTALSASFGDYFFCHAGIRPGIPLDRQEACDLLNIRKEFSGADTLHPKIIVHGHTPIERAQLHRNRINIDTGVVKSGLLSAIALDADEKRVLEVRSTGR</sequence>
<dbReference type="GO" id="GO:0016791">
    <property type="term" value="F:phosphatase activity"/>
    <property type="evidence" value="ECO:0007669"/>
    <property type="project" value="TreeGrafter"/>
</dbReference>
<dbReference type="PANTHER" id="PTHR42850:SF4">
    <property type="entry name" value="ZINC-DEPENDENT ENDOPOLYPHOSPHATASE"/>
    <property type="match status" value="1"/>
</dbReference>
<dbReference type="Proteomes" id="UP000666240">
    <property type="component" value="Unassembled WGS sequence"/>
</dbReference>
<feature type="domain" description="Calcineurin-like phosphoesterase" evidence="1">
    <location>
        <begin position="17"/>
        <end position="207"/>
    </location>
</feature>
<dbReference type="Gene3D" id="3.60.21.10">
    <property type="match status" value="1"/>
</dbReference>
<gene>
    <name evidence="2" type="ORF">J5Y06_08050</name>
</gene>
<comment type="caution">
    <text evidence="2">The sequence shown here is derived from an EMBL/GenBank/DDBJ whole genome shotgun (WGS) entry which is preliminary data.</text>
</comment>
<organism evidence="2 3">
    <name type="scientific">Tianweitania sediminis</name>
    <dbReference type="NCBI Taxonomy" id="1502156"/>
    <lineage>
        <taxon>Bacteria</taxon>
        <taxon>Pseudomonadati</taxon>
        <taxon>Pseudomonadota</taxon>
        <taxon>Alphaproteobacteria</taxon>
        <taxon>Hyphomicrobiales</taxon>
        <taxon>Phyllobacteriaceae</taxon>
        <taxon>Tianweitania</taxon>
    </lineage>
</organism>
<dbReference type="PANTHER" id="PTHR42850">
    <property type="entry name" value="METALLOPHOSPHOESTERASE"/>
    <property type="match status" value="1"/>
</dbReference>
<dbReference type="CDD" id="cd00144">
    <property type="entry name" value="MPP_PPP_family"/>
    <property type="match status" value="1"/>
</dbReference>
<dbReference type="InterPro" id="IPR050126">
    <property type="entry name" value="Ap4A_hydrolase"/>
</dbReference>
<evidence type="ECO:0000313" key="3">
    <source>
        <dbReference type="Proteomes" id="UP000666240"/>
    </source>
</evidence>
<evidence type="ECO:0000259" key="1">
    <source>
        <dbReference type="Pfam" id="PF00149"/>
    </source>
</evidence>
<name>A0A8J7RHL9_9HYPH</name>
<dbReference type="InterPro" id="IPR029052">
    <property type="entry name" value="Metallo-depent_PP-like"/>
</dbReference>
<accession>A0A8J7RHL9</accession>
<dbReference type="GO" id="GO:0008803">
    <property type="term" value="F:bis(5'-nucleosyl)-tetraphosphatase (symmetrical) activity"/>
    <property type="evidence" value="ECO:0007669"/>
    <property type="project" value="TreeGrafter"/>
</dbReference>
<evidence type="ECO:0000313" key="2">
    <source>
        <dbReference type="EMBL" id="MBP0438596.1"/>
    </source>
</evidence>
<dbReference type="InterPro" id="IPR004843">
    <property type="entry name" value="Calcineurin-like_PHP"/>
</dbReference>